<protein>
    <submittedName>
        <fullName evidence="2">Uncharacterized protein</fullName>
    </submittedName>
</protein>
<name>A0A9P5U3I6_9AGAR</name>
<keyword evidence="3" id="KW-1185">Reference proteome</keyword>
<sequence>MLKAKEGPHMALIFLWLFLITKSSHRENQVIGIESGLSCRSISPLHYSKLVVSPQSGVFFHFWKMTGKRSWKFYLSRRHKFPFTAQQIRESKFINLSLRTRVTNRATRGEQKDEGSKADLSYVVWNGFLTPQLVDGKKGRSGENFQGTVI</sequence>
<comment type="caution">
    <text evidence="2">The sequence shown here is derived from an EMBL/GenBank/DDBJ whole genome shotgun (WGS) entry which is preliminary data.</text>
</comment>
<dbReference type="EMBL" id="JADNRY010000121">
    <property type="protein sequence ID" value="KAF9064549.1"/>
    <property type="molecule type" value="Genomic_DNA"/>
</dbReference>
<organism evidence="2 3">
    <name type="scientific">Rhodocollybia butyracea</name>
    <dbReference type="NCBI Taxonomy" id="206335"/>
    <lineage>
        <taxon>Eukaryota</taxon>
        <taxon>Fungi</taxon>
        <taxon>Dikarya</taxon>
        <taxon>Basidiomycota</taxon>
        <taxon>Agaricomycotina</taxon>
        <taxon>Agaricomycetes</taxon>
        <taxon>Agaricomycetidae</taxon>
        <taxon>Agaricales</taxon>
        <taxon>Marasmiineae</taxon>
        <taxon>Omphalotaceae</taxon>
        <taxon>Rhodocollybia</taxon>
    </lineage>
</organism>
<evidence type="ECO:0000313" key="3">
    <source>
        <dbReference type="Proteomes" id="UP000772434"/>
    </source>
</evidence>
<evidence type="ECO:0000256" key="1">
    <source>
        <dbReference type="SAM" id="SignalP"/>
    </source>
</evidence>
<dbReference type="Proteomes" id="UP000772434">
    <property type="component" value="Unassembled WGS sequence"/>
</dbReference>
<dbReference type="AlphaFoldDB" id="A0A9P5U3I6"/>
<reference evidence="2" key="1">
    <citation type="submission" date="2020-11" db="EMBL/GenBank/DDBJ databases">
        <authorList>
            <consortium name="DOE Joint Genome Institute"/>
            <person name="Ahrendt S."/>
            <person name="Riley R."/>
            <person name="Andreopoulos W."/>
            <person name="Labutti K."/>
            <person name="Pangilinan J."/>
            <person name="Ruiz-Duenas F.J."/>
            <person name="Barrasa J.M."/>
            <person name="Sanchez-Garcia M."/>
            <person name="Camarero S."/>
            <person name="Miyauchi S."/>
            <person name="Serrano A."/>
            <person name="Linde D."/>
            <person name="Babiker R."/>
            <person name="Drula E."/>
            <person name="Ayuso-Fernandez I."/>
            <person name="Pacheco R."/>
            <person name="Padilla G."/>
            <person name="Ferreira P."/>
            <person name="Barriuso J."/>
            <person name="Kellner H."/>
            <person name="Castanera R."/>
            <person name="Alfaro M."/>
            <person name="Ramirez L."/>
            <person name="Pisabarro A.G."/>
            <person name="Kuo A."/>
            <person name="Tritt A."/>
            <person name="Lipzen A."/>
            <person name="He G."/>
            <person name="Yan M."/>
            <person name="Ng V."/>
            <person name="Cullen D."/>
            <person name="Martin F."/>
            <person name="Rosso M.-N."/>
            <person name="Henrissat B."/>
            <person name="Hibbett D."/>
            <person name="Martinez A.T."/>
            <person name="Grigoriev I.V."/>
        </authorList>
    </citation>
    <scope>NUCLEOTIDE SEQUENCE</scope>
    <source>
        <strain evidence="2">AH 40177</strain>
    </source>
</reference>
<accession>A0A9P5U3I6</accession>
<feature type="signal peptide" evidence="1">
    <location>
        <begin position="1"/>
        <end position="26"/>
    </location>
</feature>
<gene>
    <name evidence="2" type="ORF">BDP27DRAFT_1367129</name>
</gene>
<proteinExistence type="predicted"/>
<evidence type="ECO:0000313" key="2">
    <source>
        <dbReference type="EMBL" id="KAF9064549.1"/>
    </source>
</evidence>
<feature type="chain" id="PRO_5040187923" evidence="1">
    <location>
        <begin position="27"/>
        <end position="150"/>
    </location>
</feature>
<keyword evidence="1" id="KW-0732">Signal</keyword>